<evidence type="ECO:0000256" key="14">
    <source>
        <dbReference type="PIRSR" id="PIRSR000127-3"/>
    </source>
</evidence>
<dbReference type="Gene3D" id="3.10.20.30">
    <property type="match status" value="1"/>
</dbReference>
<dbReference type="Gene3D" id="1.10.150.120">
    <property type="entry name" value="[2Fe-2S]-binding domain"/>
    <property type="match status" value="1"/>
</dbReference>
<sequence length="1328" mass="147282">MAAHRPSSDLLVFFCNGKKIIERNANPEMSLLTYLRDKLSLSGTKKSCAEGGCGACTVMLSYYDVKEMIVRHLAVNTCLTPLCAVHHMAVTTIEGIGSTRSNLHPAQERIAKAHGSQCGFCTPGFVMSMYTLLRNNPEPSKEDIETALIGNLCRCTGYRPIIEGLQTFSKGGCGKSDCCQNQRYLTAEEENHGLTNKLFRIQDWKPYHPTQDVIFPPELKILAENETKDAIFASPNSTWYCPVTLQGALDLKTSYPEALIVAGNTEAGIGNLRKSHDFVKVICINQIPDLLKLELAEDGIFVGSSVTITDLQLFLKEQISVLKVDDSKMYSALLDLLDHFSGLQIRNMASVGGNLLTDRSTSELETLFKAAGCYLHISNSSATRKVDMSLQQTDTRTLLEQDEILIGITLPFSKENEYIYNFKQSTRNGNDSAILNASMKVQFDKNSIIGKLVLVFGGIPMKTRVAEKTMAKLQGRKWDTSVVDDACVFLLEDLSLPYGSPGGMEKYKKSLALGFFFKFYLQVNDKLTEKFGEAIASIPERWKSFYEHGKREYFQSTQLFQDVVDGQPDIDPVGRPKVFKSSLEQATGEARYIDDIPKAQNELFLALVGIKSPHAKIISIDFTNALLLEGVVDVITADDIPESKSQLRDDVFAKNVTTASYQPIAGVLGINESIARKAAKLIKVDYEELEYILTTEEAMKRNSFHPFDKQILKGGDLNLAFTNCDHVVSGKMRTGMQEHFYMETQSVLVLPGGEHEELEVIASTQEPHETQMIISQVLNIPSNRVVCKTKRLGGGFGGKNMFSCFHAARAAVSAKKVNRPVRAVLERHEDMATSGTRAPLLGFYKIGFNKDGKLQALDIDLYMNAGHIPKICNITLFLAMGNIDNVYMCPNVRVRGHLCKTNLPSMSATRAMGKAQGMAITEAIMDHVGTTLGMCGEKIREINFYKPSDLTHTYLSLRDWTLDRCWELCLLRSDFAVRKIAVDEFNKKHRWVKRGLTITPAKYPIGMFKPFAQGSALVHIYTDGAVLISHGGIEMGQGMFTKMLQIASRTLRIPMEKIHCSETSTNAVPNNTVTHGSVGTDYNGPAVQNACETLLHRLEPYVMKNPKGTWEDWVKAAYFDRINLSAVGYYRTPDEYYTIHPKTNQPLSATYHAYGAAATEVEVDCLTGDHRIIRTDIVMDVGDSLNPAVDIGQIEGAFIQGYGFYVLEDYRYSSSGELLTKGPGGYKIPICTSIPAIFNVSLLHSAPNPRAVFSSKAVGEPPLLLSASVFFAIKEAIASARSDEGLSGFFPLYAPAVPERIRLACQDKFTEKIEDAEDGSYIPYFHRI</sequence>
<feature type="binding site" evidence="14">
    <location>
        <position position="118"/>
    </location>
    <ligand>
        <name>[2Fe-2S] cluster</name>
        <dbReference type="ChEBI" id="CHEBI:190135"/>
        <label>2</label>
    </ligand>
</feature>
<dbReference type="PANTHER" id="PTHR45444">
    <property type="entry name" value="XANTHINE DEHYDROGENASE"/>
    <property type="match status" value="1"/>
</dbReference>
<dbReference type="GO" id="GO:0051537">
    <property type="term" value="F:2 iron, 2 sulfur cluster binding"/>
    <property type="evidence" value="ECO:0007669"/>
    <property type="project" value="UniProtKB-KW"/>
</dbReference>
<dbReference type="InterPro" id="IPR046867">
    <property type="entry name" value="AldOxase/xan_DH_MoCoBD2"/>
</dbReference>
<feature type="binding site" evidence="13">
    <location>
        <position position="423"/>
    </location>
    <ligand>
        <name>FAD</name>
        <dbReference type="ChEBI" id="CHEBI:57692"/>
    </ligand>
</feature>
<dbReference type="InterPro" id="IPR002888">
    <property type="entry name" value="2Fe-2S-bd"/>
</dbReference>
<dbReference type="InterPro" id="IPR016167">
    <property type="entry name" value="FAD-bd_PCMH_sub1"/>
</dbReference>
<feature type="binding site" evidence="14">
    <location>
        <position position="765"/>
    </location>
    <ligand>
        <name>Mo-molybdopterin</name>
        <dbReference type="ChEBI" id="CHEBI:71302"/>
    </ligand>
    <ligandPart>
        <name>Mo</name>
        <dbReference type="ChEBI" id="CHEBI:28685"/>
    </ligandPart>
</feature>
<dbReference type="InterPro" id="IPR036318">
    <property type="entry name" value="FAD-bd_PCMH-like_sf"/>
</dbReference>
<dbReference type="InterPro" id="IPR008274">
    <property type="entry name" value="AldOxase/xan_DH_MoCoBD1"/>
</dbReference>
<evidence type="ECO:0000256" key="7">
    <source>
        <dbReference type="ARBA" id="ARBA00022827"/>
    </source>
</evidence>
<evidence type="ECO:0000259" key="15">
    <source>
        <dbReference type="PROSITE" id="PS51085"/>
    </source>
</evidence>
<evidence type="ECO:0000259" key="16">
    <source>
        <dbReference type="PROSITE" id="PS51387"/>
    </source>
</evidence>
<dbReference type="Pfam" id="PF02738">
    <property type="entry name" value="MoCoBD_1"/>
    <property type="match status" value="1"/>
</dbReference>
<evidence type="ECO:0000256" key="10">
    <source>
        <dbReference type="ARBA" id="ARBA00023014"/>
    </source>
</evidence>
<feature type="binding site" evidence="14">
    <location>
        <position position="121"/>
    </location>
    <ligand>
        <name>[2Fe-2S] cluster</name>
        <dbReference type="ChEBI" id="CHEBI:190135"/>
        <label>2</label>
    </ligand>
</feature>
<dbReference type="SUPFAM" id="SSF54665">
    <property type="entry name" value="CO dehydrogenase molybdoprotein N-domain-like"/>
    <property type="match status" value="1"/>
</dbReference>
<dbReference type="InterPro" id="IPR012675">
    <property type="entry name" value="Beta-grasp_dom_sf"/>
</dbReference>
<dbReference type="Pfam" id="PF00941">
    <property type="entry name" value="FAD_binding_5"/>
    <property type="match status" value="1"/>
</dbReference>
<dbReference type="SUPFAM" id="SSF56003">
    <property type="entry name" value="Molybdenum cofactor-binding domain"/>
    <property type="match status" value="1"/>
</dbReference>
<protein>
    <submittedName>
        <fullName evidence="17">Xanthine dehydrogenase/oxidase</fullName>
    </submittedName>
</protein>
<keyword evidence="7 13" id="KW-0274">FAD</keyword>
<dbReference type="PROSITE" id="PS51387">
    <property type="entry name" value="FAD_PCMH"/>
    <property type="match status" value="1"/>
</dbReference>
<accession>A0A9Q1HHD0</accession>
<feature type="binding site" evidence="14">
    <location>
        <position position="56"/>
    </location>
    <ligand>
        <name>[2Fe-2S] cluster</name>
        <dbReference type="ChEBI" id="CHEBI:190135"/>
        <label>1</label>
    </ligand>
</feature>
<evidence type="ECO:0000256" key="1">
    <source>
        <dbReference type="ARBA" id="ARBA00001974"/>
    </source>
</evidence>
<reference evidence="17" key="1">
    <citation type="submission" date="2021-10" db="EMBL/GenBank/DDBJ databases">
        <title>Tropical sea cucumber genome reveals ecological adaptation and Cuvierian tubules defense mechanism.</title>
        <authorList>
            <person name="Chen T."/>
        </authorList>
    </citation>
    <scope>NUCLEOTIDE SEQUENCE</scope>
    <source>
        <strain evidence="17">Nanhai2018</strain>
        <tissue evidence="17">Muscle</tissue>
    </source>
</reference>
<dbReference type="FunFam" id="3.10.20.30:FF:000015">
    <property type="entry name" value="Aldehyde oxidase 1"/>
    <property type="match status" value="1"/>
</dbReference>
<dbReference type="Pfam" id="PF01315">
    <property type="entry name" value="Ald_Xan_dh_C"/>
    <property type="match status" value="1"/>
</dbReference>
<evidence type="ECO:0000313" key="17">
    <source>
        <dbReference type="EMBL" id="KAJ8045855.1"/>
    </source>
</evidence>
<comment type="similarity">
    <text evidence="2">Belongs to the xanthine dehydrogenase family.</text>
</comment>
<dbReference type="PIRSF" id="PIRSF000127">
    <property type="entry name" value="Xanthine_DH"/>
    <property type="match status" value="1"/>
</dbReference>
<feature type="domain" description="FAD-binding PCMH-type" evidence="16">
    <location>
        <begin position="232"/>
        <end position="415"/>
    </location>
</feature>
<dbReference type="Gene3D" id="3.90.1170.50">
    <property type="entry name" value="Aldehyde oxidase/xanthine dehydrogenase, a/b hammerhead"/>
    <property type="match status" value="1"/>
</dbReference>
<keyword evidence="4" id="KW-0285">Flavoprotein</keyword>
<dbReference type="FunFam" id="3.30.365.10:FF:000001">
    <property type="entry name" value="Xanthine dehydrogenase oxidase"/>
    <property type="match status" value="1"/>
</dbReference>
<dbReference type="Pfam" id="PF20256">
    <property type="entry name" value="MoCoBD_2"/>
    <property type="match status" value="1"/>
</dbReference>
<comment type="cofactor">
    <cofactor evidence="1 13">
        <name>FAD</name>
        <dbReference type="ChEBI" id="CHEBI:57692"/>
    </cofactor>
</comment>
<evidence type="ECO:0000256" key="9">
    <source>
        <dbReference type="ARBA" id="ARBA00023004"/>
    </source>
</evidence>
<dbReference type="FunFam" id="3.30.365.10:FF:000004">
    <property type="entry name" value="Xanthine dehydrogenase oxidase"/>
    <property type="match status" value="1"/>
</dbReference>
<dbReference type="EMBL" id="JAIZAY010000003">
    <property type="protein sequence ID" value="KAJ8045855.1"/>
    <property type="molecule type" value="Genomic_DNA"/>
</dbReference>
<keyword evidence="18" id="KW-1185">Reference proteome</keyword>
<dbReference type="PANTHER" id="PTHR45444:SF3">
    <property type="entry name" value="XANTHINE DEHYDROGENASE"/>
    <property type="match status" value="1"/>
</dbReference>
<evidence type="ECO:0000256" key="8">
    <source>
        <dbReference type="ARBA" id="ARBA00023002"/>
    </source>
</evidence>
<dbReference type="OrthoDB" id="8300278at2759"/>
<evidence type="ECO:0000313" key="18">
    <source>
        <dbReference type="Proteomes" id="UP001152320"/>
    </source>
</evidence>
<evidence type="ECO:0000256" key="5">
    <source>
        <dbReference type="ARBA" id="ARBA00022714"/>
    </source>
</evidence>
<name>A0A9Q1HHD0_HOLLE</name>
<dbReference type="CDD" id="cd00207">
    <property type="entry name" value="fer2"/>
    <property type="match status" value="1"/>
</dbReference>
<dbReference type="InterPro" id="IPR016169">
    <property type="entry name" value="FAD-bd_PCMH_sub2"/>
</dbReference>
<dbReference type="SUPFAM" id="SSF56176">
    <property type="entry name" value="FAD-binding/transporter-associated domain-like"/>
    <property type="match status" value="1"/>
</dbReference>
<gene>
    <name evidence="17" type="ORF">HOLleu_08957</name>
</gene>
<feature type="binding site" evidence="14">
    <location>
        <position position="53"/>
    </location>
    <ligand>
        <name>[2Fe-2S] cluster</name>
        <dbReference type="ChEBI" id="CHEBI:190135"/>
        <label>1</label>
    </ligand>
</feature>
<dbReference type="SMART" id="SM01008">
    <property type="entry name" value="Ald_Xan_dh_C"/>
    <property type="match status" value="1"/>
</dbReference>
<dbReference type="Pfam" id="PF00111">
    <property type="entry name" value="Fer2"/>
    <property type="match status" value="1"/>
</dbReference>
<evidence type="ECO:0000256" key="6">
    <source>
        <dbReference type="ARBA" id="ARBA00022723"/>
    </source>
</evidence>
<proteinExistence type="inferred from homology"/>
<dbReference type="InterPro" id="IPR000674">
    <property type="entry name" value="Ald_Oxase/Xan_DH_a/b"/>
</dbReference>
<dbReference type="Gene3D" id="3.30.43.10">
    <property type="entry name" value="Uridine Diphospho-n-acetylenolpyruvylglucosamine Reductase, domain 2"/>
    <property type="match status" value="1"/>
</dbReference>
<dbReference type="SUPFAM" id="SSF55447">
    <property type="entry name" value="CO dehydrogenase flavoprotein C-terminal domain-like"/>
    <property type="match status" value="1"/>
</dbReference>
<dbReference type="SUPFAM" id="SSF47741">
    <property type="entry name" value="CO dehydrogenase ISP C-domain like"/>
    <property type="match status" value="1"/>
</dbReference>
<feature type="domain" description="2Fe-2S ferredoxin-type" evidence="15">
    <location>
        <begin position="9"/>
        <end position="96"/>
    </location>
</feature>
<feature type="binding site" evidence="14">
    <location>
        <position position="155"/>
    </location>
    <ligand>
        <name>[2Fe-2S] cluster</name>
        <dbReference type="ChEBI" id="CHEBI:190135"/>
        <label>2</label>
    </ligand>
</feature>
<dbReference type="InterPro" id="IPR006058">
    <property type="entry name" value="2Fe2S_fd_BS"/>
</dbReference>
<feature type="binding site" evidence="13">
    <location>
        <position position="405"/>
    </location>
    <ligand>
        <name>FAD</name>
        <dbReference type="ChEBI" id="CHEBI:57692"/>
    </ligand>
</feature>
<feature type="binding site" evidence="14">
    <location>
        <position position="910"/>
    </location>
    <ligand>
        <name>Mo-molybdopterin</name>
        <dbReference type="ChEBI" id="CHEBI:71302"/>
    </ligand>
    <ligandPart>
        <name>Mo</name>
        <dbReference type="ChEBI" id="CHEBI:28685"/>
    </ligandPart>
</feature>
<evidence type="ECO:0000256" key="12">
    <source>
        <dbReference type="PIRSR" id="PIRSR000127-1"/>
    </source>
</evidence>
<evidence type="ECO:0000256" key="4">
    <source>
        <dbReference type="ARBA" id="ARBA00022630"/>
    </source>
</evidence>
<dbReference type="Pfam" id="PF03450">
    <property type="entry name" value="CO_deh_flav_C"/>
    <property type="match status" value="1"/>
</dbReference>
<comment type="cofactor">
    <cofactor evidence="11">
        <name>[2Fe-2S] cluster</name>
        <dbReference type="ChEBI" id="CHEBI:190135"/>
    </cofactor>
</comment>
<evidence type="ECO:0000256" key="13">
    <source>
        <dbReference type="PIRSR" id="PIRSR000127-2"/>
    </source>
</evidence>
<dbReference type="GO" id="GO:0071949">
    <property type="term" value="F:FAD binding"/>
    <property type="evidence" value="ECO:0007669"/>
    <property type="project" value="InterPro"/>
</dbReference>
<dbReference type="InterPro" id="IPR002346">
    <property type="entry name" value="Mopterin_DH_FAD-bd"/>
</dbReference>
<evidence type="ECO:0000256" key="3">
    <source>
        <dbReference type="ARBA" id="ARBA00022505"/>
    </source>
</evidence>
<dbReference type="InterPro" id="IPR005107">
    <property type="entry name" value="CO_DH_flav_C"/>
</dbReference>
<feature type="binding site" evidence="14">
    <location>
        <position position="796"/>
    </location>
    <ligand>
        <name>Mo-molybdopterin</name>
        <dbReference type="ChEBI" id="CHEBI:71302"/>
    </ligand>
    <ligandPart>
        <name>Mo</name>
        <dbReference type="ChEBI" id="CHEBI:28685"/>
    </ligandPart>
</feature>
<dbReference type="Pfam" id="PF01799">
    <property type="entry name" value="Fer2_2"/>
    <property type="match status" value="1"/>
</dbReference>
<dbReference type="Proteomes" id="UP001152320">
    <property type="component" value="Chromosome 3"/>
</dbReference>
<dbReference type="SMART" id="SM01092">
    <property type="entry name" value="CO_deh_flav_C"/>
    <property type="match status" value="1"/>
</dbReference>
<keyword evidence="9 14" id="KW-0408">Iron</keyword>
<dbReference type="Gene3D" id="3.30.365.10">
    <property type="entry name" value="Aldehyde oxidase/xanthine dehydrogenase, molybdopterin binding domain"/>
    <property type="match status" value="4"/>
</dbReference>
<dbReference type="PROSITE" id="PS51085">
    <property type="entry name" value="2FE2S_FER_2"/>
    <property type="match status" value="1"/>
</dbReference>
<comment type="caution">
    <text evidence="17">The sequence shown here is derived from an EMBL/GenBank/DDBJ whole genome shotgun (WGS) entry which is preliminary data.</text>
</comment>
<keyword evidence="5 14" id="KW-0001">2Fe-2S</keyword>
<keyword evidence="3 14" id="KW-0500">Molybdenum</keyword>
<dbReference type="InterPro" id="IPR037165">
    <property type="entry name" value="AldOxase/xan_DH_Mopterin-bd_sf"/>
</dbReference>
<dbReference type="Gene3D" id="3.30.465.10">
    <property type="match status" value="1"/>
</dbReference>
<evidence type="ECO:0000256" key="2">
    <source>
        <dbReference type="ARBA" id="ARBA00006849"/>
    </source>
</evidence>
<dbReference type="InterPro" id="IPR001041">
    <property type="entry name" value="2Fe-2S_ferredoxin-type"/>
</dbReference>
<feature type="binding site" evidence="14">
    <location>
        <position position="1076"/>
    </location>
    <ligand>
        <name>Mo-molybdopterin</name>
        <dbReference type="ChEBI" id="CHEBI:71302"/>
    </ligand>
    <ligandPart>
        <name>Mo</name>
        <dbReference type="ChEBI" id="CHEBI:28685"/>
    </ligandPart>
</feature>
<evidence type="ECO:0000256" key="11">
    <source>
        <dbReference type="ARBA" id="ARBA00034078"/>
    </source>
</evidence>
<keyword evidence="6 14" id="KW-0479">Metal-binding</keyword>
<feature type="binding site" evidence="14">
    <location>
        <position position="78"/>
    </location>
    <ligand>
        <name>[2Fe-2S] cluster</name>
        <dbReference type="ChEBI" id="CHEBI:190135"/>
        <label>1</label>
    </ligand>
</feature>
<feature type="active site" description="Proton acceptor" evidence="12">
    <location>
        <position position="1260"/>
    </location>
</feature>
<dbReference type="InterPro" id="IPR016166">
    <property type="entry name" value="FAD-bd_PCMH"/>
</dbReference>
<keyword evidence="10 14" id="KW-0411">Iron-sulfur</keyword>
<dbReference type="InterPro" id="IPR036856">
    <property type="entry name" value="Ald_Oxase/Xan_DH_a/b_sf"/>
</dbReference>
<feature type="binding site" evidence="13">
    <location>
        <position position="340"/>
    </location>
    <ligand>
        <name>FAD</name>
        <dbReference type="ChEBI" id="CHEBI:57692"/>
    </ligand>
</feature>
<dbReference type="InterPro" id="IPR036683">
    <property type="entry name" value="CO_DH_flav_C_dom_sf"/>
</dbReference>
<dbReference type="PROSITE" id="PS00197">
    <property type="entry name" value="2FE2S_FER_1"/>
    <property type="match status" value="1"/>
</dbReference>
<dbReference type="Gene3D" id="3.30.390.50">
    <property type="entry name" value="CO dehydrogenase flavoprotein, C-terminal domain"/>
    <property type="match status" value="1"/>
</dbReference>
<comment type="cofactor">
    <cofactor evidence="14">
        <name>Mo-molybdopterin</name>
        <dbReference type="ChEBI" id="CHEBI:71302"/>
    </cofactor>
    <text evidence="14">Binds 1 Mo-molybdopterin (Mo-MPT) cofactor per subunit.</text>
</comment>
<dbReference type="GO" id="GO:0005506">
    <property type="term" value="F:iron ion binding"/>
    <property type="evidence" value="ECO:0007669"/>
    <property type="project" value="InterPro"/>
</dbReference>
<comment type="cofactor">
    <cofactor evidence="14">
        <name>[2Fe-2S] cluster</name>
        <dbReference type="ChEBI" id="CHEBI:190135"/>
    </cofactor>
    <text evidence="14">Binds 2 [2Fe-2S] clusters.</text>
</comment>
<dbReference type="InterPro" id="IPR036884">
    <property type="entry name" value="2Fe-2S-bd_dom_sf"/>
</dbReference>
<feature type="binding site" evidence="14">
    <location>
        <position position="153"/>
    </location>
    <ligand>
        <name>[2Fe-2S] cluster</name>
        <dbReference type="ChEBI" id="CHEBI:190135"/>
        <label>2</label>
    </ligand>
</feature>
<dbReference type="InterPro" id="IPR036010">
    <property type="entry name" value="2Fe-2S_ferredoxin-like_sf"/>
</dbReference>
<dbReference type="GO" id="GO:0016491">
    <property type="term" value="F:oxidoreductase activity"/>
    <property type="evidence" value="ECO:0007669"/>
    <property type="project" value="UniProtKB-KW"/>
</dbReference>
<organism evidence="17 18">
    <name type="scientific">Holothuria leucospilota</name>
    <name type="common">Black long sea cucumber</name>
    <name type="synonym">Mertensiothuria leucospilota</name>
    <dbReference type="NCBI Taxonomy" id="206669"/>
    <lineage>
        <taxon>Eukaryota</taxon>
        <taxon>Metazoa</taxon>
        <taxon>Echinodermata</taxon>
        <taxon>Eleutherozoa</taxon>
        <taxon>Echinozoa</taxon>
        <taxon>Holothuroidea</taxon>
        <taxon>Aspidochirotacea</taxon>
        <taxon>Aspidochirotida</taxon>
        <taxon>Holothuriidae</taxon>
        <taxon>Holothuria</taxon>
    </lineage>
</organism>
<keyword evidence="8" id="KW-0560">Oxidoreductase</keyword>
<feature type="binding site" evidence="14">
    <location>
        <position position="48"/>
    </location>
    <ligand>
        <name>[2Fe-2S] cluster</name>
        <dbReference type="ChEBI" id="CHEBI:190135"/>
        <label>1</label>
    </ligand>
</feature>
<dbReference type="SUPFAM" id="SSF54292">
    <property type="entry name" value="2Fe-2S ferredoxin-like"/>
    <property type="match status" value="1"/>
</dbReference>
<feature type="binding site" evidence="13">
    <location>
        <begin position="350"/>
        <end position="354"/>
    </location>
    <ligand>
        <name>FAD</name>
        <dbReference type="ChEBI" id="CHEBI:57692"/>
    </ligand>
</feature>
<dbReference type="InterPro" id="IPR016208">
    <property type="entry name" value="Ald_Oxase/xanthine_DH-like"/>
</dbReference>